<proteinExistence type="predicted"/>
<reference evidence="1" key="1">
    <citation type="submission" date="2022-08" db="EMBL/GenBank/DDBJ databases">
        <title>Genome Sequence of Fusarium decemcellulare.</title>
        <authorList>
            <person name="Buettner E."/>
        </authorList>
    </citation>
    <scope>NUCLEOTIDE SEQUENCE</scope>
    <source>
        <strain evidence="1">Babe19</strain>
    </source>
</reference>
<evidence type="ECO:0000313" key="2">
    <source>
        <dbReference type="Proteomes" id="UP001148629"/>
    </source>
</evidence>
<accession>A0ACC1RDR7</accession>
<dbReference type="EMBL" id="JANRMS010003958">
    <property type="protein sequence ID" value="KAJ3513175.1"/>
    <property type="molecule type" value="Genomic_DNA"/>
</dbReference>
<gene>
    <name evidence="1" type="ORF">NM208_g15222</name>
</gene>
<evidence type="ECO:0000313" key="1">
    <source>
        <dbReference type="EMBL" id="KAJ3513175.1"/>
    </source>
</evidence>
<protein>
    <submittedName>
        <fullName evidence="1">Uncharacterized protein</fullName>
    </submittedName>
</protein>
<name>A0ACC1RDR7_9HYPO</name>
<sequence>MKEAPSLESDSKVTQLDTTTFTANLTKSFCVGTVPHGGYVATIFLRVASAYLAPRNQPDPSAAHWQFLNATHAGPAVLIVEETKTGRAMSVVHITLYQEGLMSESPWISSESKKKAVAYITNTLLEGERGVTLPTGFEMAAPPPPVDLEKLGINQESKLGAFKDDHHGRCVHARQF</sequence>
<dbReference type="Proteomes" id="UP001148629">
    <property type="component" value="Unassembled WGS sequence"/>
</dbReference>
<keyword evidence="2" id="KW-1185">Reference proteome</keyword>
<comment type="caution">
    <text evidence="1">The sequence shown here is derived from an EMBL/GenBank/DDBJ whole genome shotgun (WGS) entry which is preliminary data.</text>
</comment>
<organism evidence="1 2">
    <name type="scientific">Fusarium decemcellulare</name>
    <dbReference type="NCBI Taxonomy" id="57161"/>
    <lineage>
        <taxon>Eukaryota</taxon>
        <taxon>Fungi</taxon>
        <taxon>Dikarya</taxon>
        <taxon>Ascomycota</taxon>
        <taxon>Pezizomycotina</taxon>
        <taxon>Sordariomycetes</taxon>
        <taxon>Hypocreomycetidae</taxon>
        <taxon>Hypocreales</taxon>
        <taxon>Nectriaceae</taxon>
        <taxon>Fusarium</taxon>
        <taxon>Fusarium decemcellulare species complex</taxon>
    </lineage>
</organism>